<feature type="transmembrane region" description="Helical" evidence="9">
    <location>
        <begin position="179"/>
        <end position="202"/>
    </location>
</feature>
<evidence type="ECO:0000256" key="8">
    <source>
        <dbReference type="ARBA" id="ARBA00023136"/>
    </source>
</evidence>
<keyword evidence="8 9" id="KW-0472">Membrane</keyword>
<sequence>MRTLSNFLRLAAPYWMSAQRWYAWVMLVVVVGCAMGIIEVGVYLNRWNKRFYDALAQYDGSHMPDLVLEWLLYITITVLLVIVGSWTQKRLMFDWREHLTRWLEDRWLTNHAQYRLKLREEPDNPDQRIAEDAYQLADRTIVLVKYFIMNLFKLVAFTSILWGLSGVVRFTIFGTEIEIHGFMVWVALVWSVVCTIITHYIGRRLKPLNVERQHREADFRATLLRVRDNAEQVASWRGEDTEMTRFNGRFQRIKENWLALIRREFQLEAFTSSYLRLNRIIGILAALPVYLTRSLTFGDLIQASTAFSNVQDGFGWFLDYYKRIMEWAAVVERLHRFDESLTHAQAVKSIGTPAEDNEVRTHALSIFTPFGKLLSSGINLAVKPGSWMLVDGRSGAGKSTLLRTLAGLWPFAKGSFSLPDKKFLFVTQKAYLPFDALEDVLTYPVRGRFTESELKDALEKVGLGRLSARLKEKKDWAQELSGGESQRLAFARVLLNRPEILFLDEATNQLDDASAMQLISILKTELPQTVVLMVSHQPAVKNLAETRIEIGGPAPAVA</sequence>
<dbReference type="PROSITE" id="PS50929">
    <property type="entry name" value="ABC_TM1F"/>
    <property type="match status" value="1"/>
</dbReference>
<dbReference type="PROSITE" id="PS00211">
    <property type="entry name" value="ABC_TRANSPORTER_1"/>
    <property type="match status" value="1"/>
</dbReference>
<evidence type="ECO:0000256" key="7">
    <source>
        <dbReference type="ARBA" id="ARBA00022989"/>
    </source>
</evidence>
<evidence type="ECO:0000259" key="11">
    <source>
        <dbReference type="PROSITE" id="PS50929"/>
    </source>
</evidence>
<evidence type="ECO:0000256" key="4">
    <source>
        <dbReference type="ARBA" id="ARBA00022692"/>
    </source>
</evidence>
<feature type="transmembrane region" description="Helical" evidence="9">
    <location>
        <begin position="151"/>
        <end position="173"/>
    </location>
</feature>
<dbReference type="SMART" id="SM00382">
    <property type="entry name" value="AAA"/>
    <property type="match status" value="1"/>
</dbReference>
<dbReference type="PROSITE" id="PS51257">
    <property type="entry name" value="PROKAR_LIPOPROTEIN"/>
    <property type="match status" value="1"/>
</dbReference>
<dbReference type="Proteomes" id="UP000430564">
    <property type="component" value="Unassembled WGS sequence"/>
</dbReference>
<dbReference type="EMBL" id="WEHX01000013">
    <property type="protein sequence ID" value="KAB7661927.1"/>
    <property type="molecule type" value="Genomic_DNA"/>
</dbReference>
<dbReference type="PROSITE" id="PS50893">
    <property type="entry name" value="ABC_TRANSPORTER_2"/>
    <property type="match status" value="1"/>
</dbReference>
<evidence type="ECO:0000256" key="6">
    <source>
        <dbReference type="ARBA" id="ARBA00022840"/>
    </source>
</evidence>
<evidence type="ECO:0000256" key="9">
    <source>
        <dbReference type="SAM" id="Phobius"/>
    </source>
</evidence>
<organism evidence="12 13">
    <name type="scientific">Sutterella seckii</name>
    <dbReference type="NCBI Taxonomy" id="1944635"/>
    <lineage>
        <taxon>Bacteria</taxon>
        <taxon>Pseudomonadati</taxon>
        <taxon>Pseudomonadota</taxon>
        <taxon>Betaproteobacteria</taxon>
        <taxon>Burkholderiales</taxon>
        <taxon>Sutterellaceae</taxon>
        <taxon>Sutterella</taxon>
    </lineage>
</organism>
<evidence type="ECO:0000256" key="1">
    <source>
        <dbReference type="ARBA" id="ARBA00004651"/>
    </source>
</evidence>
<dbReference type="Gene3D" id="1.20.1560.10">
    <property type="entry name" value="ABC transporter type 1, transmembrane domain"/>
    <property type="match status" value="1"/>
</dbReference>
<dbReference type="InterPro" id="IPR011527">
    <property type="entry name" value="ABC1_TM_dom"/>
</dbReference>
<reference evidence="12 13" key="1">
    <citation type="submission" date="2019-10" db="EMBL/GenBank/DDBJ databases">
        <title>Genome diversity of Sutterella seckii.</title>
        <authorList>
            <person name="Chaplin A.V."/>
            <person name="Sokolova S.R."/>
            <person name="Mosin K.A."/>
            <person name="Ivanova E.L."/>
            <person name="Kochetkova T.O."/>
            <person name="Goltsov A.Y."/>
            <person name="Trofimov D.Y."/>
            <person name="Efimov B.A."/>
        </authorList>
    </citation>
    <scope>NUCLEOTIDE SEQUENCE [LARGE SCALE GENOMIC DNA]</scope>
    <source>
        <strain evidence="12 13">ASD393</strain>
    </source>
</reference>
<dbReference type="InterPro" id="IPR003593">
    <property type="entry name" value="AAA+_ATPase"/>
</dbReference>
<dbReference type="Gene3D" id="3.40.50.300">
    <property type="entry name" value="P-loop containing nucleotide triphosphate hydrolases"/>
    <property type="match status" value="1"/>
</dbReference>
<feature type="transmembrane region" description="Helical" evidence="9">
    <location>
        <begin position="70"/>
        <end position="87"/>
    </location>
</feature>
<evidence type="ECO:0000313" key="12">
    <source>
        <dbReference type="EMBL" id="KAB7661927.1"/>
    </source>
</evidence>
<feature type="transmembrane region" description="Helical" evidence="9">
    <location>
        <begin position="21"/>
        <end position="44"/>
    </location>
</feature>
<dbReference type="PANTHER" id="PTHR11384">
    <property type="entry name" value="ATP-BINDING CASSETTE, SUB-FAMILY D MEMBER"/>
    <property type="match status" value="1"/>
</dbReference>
<dbReference type="InterPro" id="IPR036640">
    <property type="entry name" value="ABC1_TM_sf"/>
</dbReference>
<dbReference type="SUPFAM" id="SSF52540">
    <property type="entry name" value="P-loop containing nucleoside triphosphate hydrolases"/>
    <property type="match status" value="1"/>
</dbReference>
<dbReference type="PANTHER" id="PTHR11384:SF59">
    <property type="entry name" value="LYSOSOMAL COBALAMIN TRANSPORTER ABCD4"/>
    <property type="match status" value="1"/>
</dbReference>
<protein>
    <submittedName>
        <fullName evidence="12">ABC transporter ATP-binding protein/permease</fullName>
    </submittedName>
</protein>
<feature type="domain" description="ABC transporter" evidence="10">
    <location>
        <begin position="359"/>
        <end position="558"/>
    </location>
</feature>
<keyword evidence="7 9" id="KW-1133">Transmembrane helix</keyword>
<keyword evidence="3" id="KW-1003">Cell membrane</keyword>
<dbReference type="AlphaFoldDB" id="A0A6I1EN86"/>
<comment type="subcellular location">
    <subcellularLocation>
        <location evidence="1">Cell membrane</location>
        <topology evidence="1">Multi-pass membrane protein</topology>
    </subcellularLocation>
</comment>
<evidence type="ECO:0000313" key="13">
    <source>
        <dbReference type="Proteomes" id="UP000430564"/>
    </source>
</evidence>
<dbReference type="GO" id="GO:0016887">
    <property type="term" value="F:ATP hydrolysis activity"/>
    <property type="evidence" value="ECO:0007669"/>
    <property type="project" value="InterPro"/>
</dbReference>
<dbReference type="GO" id="GO:0140359">
    <property type="term" value="F:ABC-type transporter activity"/>
    <property type="evidence" value="ECO:0007669"/>
    <property type="project" value="InterPro"/>
</dbReference>
<name>A0A6I1EN86_9BURK</name>
<dbReference type="InterPro" id="IPR017871">
    <property type="entry name" value="ABC_transporter-like_CS"/>
</dbReference>
<keyword evidence="4 9" id="KW-0812">Transmembrane</keyword>
<dbReference type="Pfam" id="PF06472">
    <property type="entry name" value="ABC_membrane_2"/>
    <property type="match status" value="1"/>
</dbReference>
<comment type="caution">
    <text evidence="12">The sequence shown here is derived from an EMBL/GenBank/DDBJ whole genome shotgun (WGS) entry which is preliminary data.</text>
</comment>
<keyword evidence="6 12" id="KW-0067">ATP-binding</keyword>
<dbReference type="GO" id="GO:0005524">
    <property type="term" value="F:ATP binding"/>
    <property type="evidence" value="ECO:0007669"/>
    <property type="project" value="UniProtKB-KW"/>
</dbReference>
<dbReference type="GO" id="GO:0005886">
    <property type="term" value="C:plasma membrane"/>
    <property type="evidence" value="ECO:0007669"/>
    <property type="project" value="UniProtKB-SubCell"/>
</dbReference>
<evidence type="ECO:0000256" key="5">
    <source>
        <dbReference type="ARBA" id="ARBA00022741"/>
    </source>
</evidence>
<dbReference type="Pfam" id="PF00005">
    <property type="entry name" value="ABC_tran"/>
    <property type="match status" value="1"/>
</dbReference>
<feature type="domain" description="ABC transmembrane type-1" evidence="11">
    <location>
        <begin position="40"/>
        <end position="326"/>
    </location>
</feature>
<dbReference type="SUPFAM" id="SSF90123">
    <property type="entry name" value="ABC transporter transmembrane region"/>
    <property type="match status" value="1"/>
</dbReference>
<dbReference type="OrthoDB" id="9810134at2"/>
<evidence type="ECO:0000256" key="3">
    <source>
        <dbReference type="ARBA" id="ARBA00022475"/>
    </source>
</evidence>
<keyword evidence="2" id="KW-0813">Transport</keyword>
<evidence type="ECO:0000256" key="2">
    <source>
        <dbReference type="ARBA" id="ARBA00022448"/>
    </source>
</evidence>
<keyword evidence="5" id="KW-0547">Nucleotide-binding</keyword>
<dbReference type="InterPro" id="IPR050835">
    <property type="entry name" value="ABC_transporter_sub-D"/>
</dbReference>
<dbReference type="InterPro" id="IPR027417">
    <property type="entry name" value="P-loop_NTPase"/>
</dbReference>
<dbReference type="InterPro" id="IPR003439">
    <property type="entry name" value="ABC_transporter-like_ATP-bd"/>
</dbReference>
<accession>A0A6I1EN86</accession>
<proteinExistence type="predicted"/>
<gene>
    <name evidence="12" type="ORF">GBM95_03760</name>
</gene>
<evidence type="ECO:0000259" key="10">
    <source>
        <dbReference type="PROSITE" id="PS50893"/>
    </source>
</evidence>